<dbReference type="SMART" id="SM00344">
    <property type="entry name" value="HTH_ASNC"/>
    <property type="match status" value="1"/>
</dbReference>
<dbReference type="PRINTS" id="PR00033">
    <property type="entry name" value="HTHASNC"/>
</dbReference>
<dbReference type="PANTHER" id="PTHR30154">
    <property type="entry name" value="LEUCINE-RESPONSIVE REGULATORY PROTEIN"/>
    <property type="match status" value="1"/>
</dbReference>
<evidence type="ECO:0000256" key="1">
    <source>
        <dbReference type="ARBA" id="ARBA00023015"/>
    </source>
</evidence>
<keyword evidence="2" id="KW-0238">DNA-binding</keyword>
<dbReference type="SUPFAM" id="SSF46785">
    <property type="entry name" value="Winged helix' DNA-binding domain"/>
    <property type="match status" value="1"/>
</dbReference>
<dbReference type="Pfam" id="PF01037">
    <property type="entry name" value="AsnC_trans_reg"/>
    <property type="match status" value="1"/>
</dbReference>
<dbReference type="PROSITE" id="PS50956">
    <property type="entry name" value="HTH_ASNC_2"/>
    <property type="match status" value="1"/>
</dbReference>
<evidence type="ECO:0000256" key="2">
    <source>
        <dbReference type="ARBA" id="ARBA00023125"/>
    </source>
</evidence>
<accession>A0ABM9PR27</accession>
<comment type="caution">
    <text evidence="5">The sequence shown here is derived from an EMBL/GenBank/DDBJ whole genome shotgun (WGS) entry which is preliminary data.</text>
</comment>
<dbReference type="RefSeq" id="WP_348739840.1">
    <property type="nucleotide sequence ID" value="NZ_CAXJRC010000044.1"/>
</dbReference>
<dbReference type="InterPro" id="IPR011008">
    <property type="entry name" value="Dimeric_a/b-barrel"/>
</dbReference>
<dbReference type="InterPro" id="IPR019888">
    <property type="entry name" value="Tscrpt_reg_AsnC-like"/>
</dbReference>
<dbReference type="InterPro" id="IPR000485">
    <property type="entry name" value="AsnC-type_HTH_dom"/>
</dbReference>
<evidence type="ECO:0000259" key="4">
    <source>
        <dbReference type="PROSITE" id="PS50956"/>
    </source>
</evidence>
<gene>
    <name evidence="5" type="ORF">T190115A13A_70025</name>
</gene>
<dbReference type="Pfam" id="PF13404">
    <property type="entry name" value="HTH_AsnC-type"/>
    <property type="match status" value="1"/>
</dbReference>
<evidence type="ECO:0000313" key="5">
    <source>
        <dbReference type="EMBL" id="CAL2108252.1"/>
    </source>
</evidence>
<organism evidence="5 6">
    <name type="scientific">Tenacibaculum vairaonense</name>
    <dbReference type="NCBI Taxonomy" id="3137860"/>
    <lineage>
        <taxon>Bacteria</taxon>
        <taxon>Pseudomonadati</taxon>
        <taxon>Bacteroidota</taxon>
        <taxon>Flavobacteriia</taxon>
        <taxon>Flavobacteriales</taxon>
        <taxon>Flavobacteriaceae</taxon>
        <taxon>Tenacibaculum</taxon>
    </lineage>
</organism>
<evidence type="ECO:0000256" key="3">
    <source>
        <dbReference type="ARBA" id="ARBA00023163"/>
    </source>
</evidence>
<dbReference type="SUPFAM" id="SSF54909">
    <property type="entry name" value="Dimeric alpha+beta barrel"/>
    <property type="match status" value="1"/>
</dbReference>
<sequence length="141" mass="16287">MTNDFILEEVDLNIITCLKENARASFAEIGRKIKLSPSATRERIHKLEERGVIKKYSVELDNKLLGHEMEAFILVKVFHGNLKRLFSYISTKIEITEAHRITGNQNVHLKVLLKNQIHLQQLIDELMQFGDTSTFLILSKI</sequence>
<dbReference type="PANTHER" id="PTHR30154:SF34">
    <property type="entry name" value="TRANSCRIPTIONAL REGULATOR AZLB"/>
    <property type="match status" value="1"/>
</dbReference>
<dbReference type="InterPro" id="IPR036388">
    <property type="entry name" value="WH-like_DNA-bd_sf"/>
</dbReference>
<name>A0ABM9PR27_9FLAO</name>
<reference evidence="5 6" key="1">
    <citation type="submission" date="2024-05" db="EMBL/GenBank/DDBJ databases">
        <authorList>
            <person name="Duchaud E."/>
        </authorList>
    </citation>
    <scope>NUCLEOTIDE SEQUENCE [LARGE SCALE GENOMIC DNA]</scope>
    <source>
        <strain evidence="5">Ena-SAMPLE-TAB-13-05-2024-13:56:06:370-140305</strain>
    </source>
</reference>
<protein>
    <submittedName>
        <fullName evidence="5">Transcriptional regulator, AsnC family</fullName>
    </submittedName>
</protein>
<dbReference type="InterPro" id="IPR036390">
    <property type="entry name" value="WH_DNA-bd_sf"/>
</dbReference>
<keyword evidence="6" id="KW-1185">Reference proteome</keyword>
<dbReference type="EMBL" id="CAXJRC010000044">
    <property type="protein sequence ID" value="CAL2108252.1"/>
    <property type="molecule type" value="Genomic_DNA"/>
</dbReference>
<keyword evidence="1" id="KW-0805">Transcription regulation</keyword>
<feature type="domain" description="HTH asnC-type" evidence="4">
    <location>
        <begin position="7"/>
        <end position="68"/>
    </location>
</feature>
<keyword evidence="3" id="KW-0804">Transcription</keyword>
<dbReference type="Gene3D" id="3.30.70.920">
    <property type="match status" value="1"/>
</dbReference>
<dbReference type="Proteomes" id="UP001497602">
    <property type="component" value="Unassembled WGS sequence"/>
</dbReference>
<proteinExistence type="predicted"/>
<dbReference type="InterPro" id="IPR019887">
    <property type="entry name" value="Tscrpt_reg_AsnC/Lrp_C"/>
</dbReference>
<dbReference type="Gene3D" id="1.10.10.10">
    <property type="entry name" value="Winged helix-like DNA-binding domain superfamily/Winged helix DNA-binding domain"/>
    <property type="match status" value="1"/>
</dbReference>
<evidence type="ECO:0000313" key="6">
    <source>
        <dbReference type="Proteomes" id="UP001497602"/>
    </source>
</evidence>